<dbReference type="Pfam" id="PF00668">
    <property type="entry name" value="Condensation"/>
    <property type="match status" value="2"/>
</dbReference>
<dbReference type="FunFam" id="3.40.50.980:FF:000002">
    <property type="entry name" value="Enterobactin synthetase component F"/>
    <property type="match status" value="1"/>
</dbReference>
<dbReference type="Gene3D" id="3.30.559.30">
    <property type="entry name" value="Nonribosomal peptide synthetase, condensation domain"/>
    <property type="match status" value="2"/>
</dbReference>
<dbReference type="GO" id="GO:0043041">
    <property type="term" value="P:amino acid activation for nonribosomal peptide biosynthetic process"/>
    <property type="evidence" value="ECO:0007669"/>
    <property type="project" value="TreeGrafter"/>
</dbReference>
<dbReference type="Pfam" id="PF00501">
    <property type="entry name" value="AMP-binding"/>
    <property type="match status" value="2"/>
</dbReference>
<dbReference type="NCBIfam" id="TIGR01733">
    <property type="entry name" value="AA-adenyl-dom"/>
    <property type="match status" value="1"/>
</dbReference>
<dbReference type="SUPFAM" id="SSF53474">
    <property type="entry name" value="alpha/beta-Hydrolases"/>
    <property type="match status" value="1"/>
</dbReference>
<feature type="domain" description="Carrier" evidence="5">
    <location>
        <begin position="995"/>
        <end position="1069"/>
    </location>
</feature>
<dbReference type="FunFam" id="1.10.1200.10:FF:000005">
    <property type="entry name" value="Nonribosomal peptide synthetase 1"/>
    <property type="match status" value="1"/>
</dbReference>
<dbReference type="InterPro" id="IPR001242">
    <property type="entry name" value="Condensation_dom"/>
</dbReference>
<sequence>MKESLLKECYVFPTSFAQERLWFIQETLSDPSVYHVPILYKLTGRIRVDLLQQSINKIVERHESLRTCFALENNEMVQVISPKGDCPLQQIQMPQLEEASESIPAAVLEWMEKEMRVPFSLQDGPLLRCYLISCGDYEHYLFLNMHHIITDGWSVHLFMKELTLLYRAALKGTKPNLPELTIQMADYTEWQRELLQGEYLEAQLAYWKEKLGGELPILTLPKARSRGSIVNHKGSSYTFHIPHELSRRFSRLCQESSTTLYIGLLTVYKILLARYSGQKDIVVGTPIAGRNHQDIENLIGLFVNTLVIRNDLADNPSFREYMQRVKKTCLEAYDHQDLPFEVLVEKLNPGRSLNYTPLFQAMFAFENTPDITLELPEIEISPVEIETGTAKFEIYLSIEETAEGLSGVFEYQTDLYDLETIQQLALHFNVLLEQVVNNADLPVLDIPLLSEEERAQILHLSSGDHLEEEQELDCWYDLFLAQLERAPEAIAISYNDSVLSYSELNRKANQWAHYLQRKGVSSGTLVGLCVDRSLESVLGVLAILKAGGVYIPLDPTYPEERISKIVEDAQINIVLTQEKCIRYIPDSVETITCFGRDEDLVQIESEKNPSVSFHSESAAYILYRSNETGKPKGIVFSHGSITQMFYSIRSWIKEKHSIGQRQDFWTLFYSLDHPYSIMELWGALLQGDKLVIVPRWITRSPKYYYELLLREKVSIITHTIPMFHALLKVGQHIEQKLASHLRLVLLGGEVEELSILSCRIERQAEHFPQILFMYGLTEVNGPIAFRQVLKKDRSGKLNNGMGTPISGVEIYILDASLQPVPIGIPGEIYIGGSRLAKGYCNYSDEATDCFISHPFQVDKSLMLYRTGIVGRYLSKRELEYLGRINNWATIDGYQFNLQEIENTLKQHTHVEDAVVLVKKDEQNHPKVVGYVAVDERHRPQTSALLQFLSRKMPEYMIPRSIIAVEAFVRKANGEVDRDRLPNPFNKEDNRLTYVAPRNEVEEKLAEIWSEVLQIPQVGIDDNYFVLGGDSIRILPIVSMAKEQNIGFEVRDLFSYQTIRTLAPHIHIVPHDEEVTITPFGLISPEDREKIPDGVVDAYPLTQLQKGMIFHSELHPSSRLYLDIFRFSIRGSYHPETWNKALEKLMERHPILRTTFDLTNYSEPLQLVHNHRKVPLFHYDLRHLDRDEQEVWLQHWFEKEKDRPLDWNQVLFRVHIHQRTDEWIHVCITQHHSILDGWSVSYFMTELFGNVDSLLTGYELAEKAPLSSLFGNYVQKEMKAVQSTEQQKYWEQKLKGAVFTKIPRWDSKKGTQPEMRLQEIAISEEMSQGLKHLSESSQIPLKSLLLAVHIRVLKLLSGQSDVTTGVVFHGRLEEKDGDRALGLYLNTLPFRLNLDGGSWIELARRVVNVEQDLFPYRRYPLAEIQQRMSNGEPLFETFFNFTHFYISKQISQYKYLDIQEEEGLADTNFPFGTEFAIDVESNRIQLLLRWDAAIFQEKQIQLIAGYYQKAMEAMVTFPDEGYETAILISEEEQKEIQHWNQTKRRYSEEHVLHRLIEEQVERTPDEIALIYEDRHLTFRQSNQKANQLAYLLRKHGVMSEVKVGVCLERSPDLVLGLLAILKAGGAYVPLDPSYPEKRLKELAEDGEISVVLTKSNWVRHFANGKTRVICMDQIGDELQREPVTNIDLPVHPDQLAYMLYTSGSTGKPKGVLISHKAIVNRLLWMQEKYNLQTDDRVMLKTPFTFDVSVWEFFWPLLSGAGLVIAKPEGHKDPEYLVSLTQNEQVTTIHFVPSMLHAFLEAEDLEQCSSLKRVICSGEALSLKLQKRFFERLSCQLFNLYGPTEAAVDVTYWECRPEDSLSSVPIGFPISNIYIRLLDEHMQLVPIGVPGELYIGGVGLARGYHGRPELTKESFISDPFQENQKARLYKSGDLARYLPNGAIEYLGRLDHQVKVRGFRIELGEIEVVLLQHAKVKACVVHTGKDATGGTILIAYMVREKESDTISIQELREFLEKRLPAYMIPARWVFIDEIPLTVSGKVNRRALPEAGAEHQQPESNDLLPRDRWEWKLYEIWKGLLGVPSLSIRDSFFHIGGNSLLAIRLMALIQKEFQQKTPLASILQHSTIEQLAKLLRKNKTKSPSSLVTLQPEGKQNPLFCIHPVGGSVLSYLSLAQSLGKERPVYAIQAAGLDGEGAIYGEIGEMAQRYIKLIHSVQPHGPYCLLGWSFGGVVAHEMACQLQKRGEQIGLLALIDSRTPPTKIHKTELSEELFLQDILGMRSLGLNLSTEQGSLLEQEWTQRIAHAENQAEMPELEWEHLRRYYEVFQVNLKSIANHDPQWFDGIITWFGANMEADQSEEEVRWARYADRVNINFLDADHYSIMKAPHVEIIADYLQSILSNKAITVEMENNIK</sequence>
<gene>
    <name evidence="6" type="ORF">GXN76_09085</name>
</gene>
<name>A0A7D4CVV8_9BACL</name>
<dbReference type="GO" id="GO:0047527">
    <property type="term" value="F:2,3-dihydroxybenzoate-serine ligase activity"/>
    <property type="evidence" value="ECO:0007669"/>
    <property type="project" value="TreeGrafter"/>
</dbReference>
<dbReference type="CDD" id="cd17646">
    <property type="entry name" value="A_NRPS_AB3403-like"/>
    <property type="match status" value="1"/>
</dbReference>
<dbReference type="EMBL" id="CP048104">
    <property type="protein sequence ID" value="QKG84617.1"/>
    <property type="molecule type" value="Genomic_DNA"/>
</dbReference>
<dbReference type="CDD" id="cd19531">
    <property type="entry name" value="LCL_NRPS-like"/>
    <property type="match status" value="1"/>
</dbReference>
<dbReference type="FunFam" id="3.40.50.980:FF:000001">
    <property type="entry name" value="Non-ribosomal peptide synthetase"/>
    <property type="match status" value="2"/>
</dbReference>
<feature type="domain" description="Carrier" evidence="5">
    <location>
        <begin position="2060"/>
        <end position="2135"/>
    </location>
</feature>
<dbReference type="SUPFAM" id="SSF52777">
    <property type="entry name" value="CoA-dependent acyltransferases"/>
    <property type="match status" value="4"/>
</dbReference>
<dbReference type="Pfam" id="PF13193">
    <property type="entry name" value="AMP-binding_C"/>
    <property type="match status" value="2"/>
</dbReference>
<dbReference type="GO" id="GO:0008610">
    <property type="term" value="P:lipid biosynthetic process"/>
    <property type="evidence" value="ECO:0007669"/>
    <property type="project" value="UniProtKB-ARBA"/>
</dbReference>
<dbReference type="Gene3D" id="3.30.559.10">
    <property type="entry name" value="Chloramphenicol acetyltransferase-like domain"/>
    <property type="match status" value="2"/>
</dbReference>
<comment type="cofactor">
    <cofactor evidence="1">
        <name>pantetheine 4'-phosphate</name>
        <dbReference type="ChEBI" id="CHEBI:47942"/>
    </cofactor>
</comment>
<dbReference type="PROSITE" id="PS50075">
    <property type="entry name" value="CARRIER"/>
    <property type="match status" value="2"/>
</dbReference>
<dbReference type="Gene3D" id="3.40.50.1820">
    <property type="entry name" value="alpha/beta hydrolase"/>
    <property type="match status" value="1"/>
</dbReference>
<dbReference type="InterPro" id="IPR045851">
    <property type="entry name" value="AMP-bd_C_sf"/>
</dbReference>
<dbReference type="RefSeq" id="WP_173222480.1">
    <property type="nucleotide sequence ID" value="NZ_CP048104.1"/>
</dbReference>
<dbReference type="InterPro" id="IPR009081">
    <property type="entry name" value="PP-bd_ACP"/>
</dbReference>
<dbReference type="InterPro" id="IPR020845">
    <property type="entry name" value="AMP-binding_CS"/>
</dbReference>
<dbReference type="KEGG" id="kpul:GXN76_09085"/>
<dbReference type="InterPro" id="IPR029058">
    <property type="entry name" value="AB_hydrolase_fold"/>
</dbReference>
<evidence type="ECO:0000313" key="6">
    <source>
        <dbReference type="EMBL" id="QKG84617.1"/>
    </source>
</evidence>
<evidence type="ECO:0000256" key="3">
    <source>
        <dbReference type="ARBA" id="ARBA00022450"/>
    </source>
</evidence>
<accession>A0A7D4CVV8</accession>
<dbReference type="Pfam" id="PF00975">
    <property type="entry name" value="Thioesterase"/>
    <property type="match status" value="1"/>
</dbReference>
<keyword evidence="7" id="KW-1185">Reference proteome</keyword>
<dbReference type="PANTHER" id="PTHR45527">
    <property type="entry name" value="NONRIBOSOMAL PEPTIDE SYNTHETASE"/>
    <property type="match status" value="1"/>
</dbReference>
<dbReference type="GO" id="GO:0005829">
    <property type="term" value="C:cytosol"/>
    <property type="evidence" value="ECO:0007669"/>
    <property type="project" value="TreeGrafter"/>
</dbReference>
<evidence type="ECO:0000256" key="4">
    <source>
        <dbReference type="ARBA" id="ARBA00022553"/>
    </source>
</evidence>
<dbReference type="GO" id="GO:0031177">
    <property type="term" value="F:phosphopantetheine binding"/>
    <property type="evidence" value="ECO:0007669"/>
    <property type="project" value="TreeGrafter"/>
</dbReference>
<protein>
    <submittedName>
        <fullName evidence="6">Amino acid adenylation domain-containing protein</fullName>
    </submittedName>
</protein>
<dbReference type="InterPro" id="IPR036736">
    <property type="entry name" value="ACP-like_sf"/>
</dbReference>
<dbReference type="Gene3D" id="2.30.38.10">
    <property type="entry name" value="Luciferase, Domain 3"/>
    <property type="match status" value="2"/>
</dbReference>
<dbReference type="FunFam" id="2.30.38.10:FF:000001">
    <property type="entry name" value="Non-ribosomal peptide synthetase PvdI"/>
    <property type="match status" value="1"/>
</dbReference>
<dbReference type="InterPro" id="IPR001031">
    <property type="entry name" value="Thioesterase"/>
</dbReference>
<keyword evidence="3" id="KW-0596">Phosphopantetheine</keyword>
<keyword evidence="4" id="KW-0597">Phosphoprotein</keyword>
<dbReference type="InterPro" id="IPR025110">
    <property type="entry name" value="AMP-bd_C"/>
</dbReference>
<dbReference type="SUPFAM" id="SSF56801">
    <property type="entry name" value="Acetyl-CoA synthetase-like"/>
    <property type="match status" value="2"/>
</dbReference>
<dbReference type="PROSITE" id="PS00455">
    <property type="entry name" value="AMP_BINDING"/>
    <property type="match status" value="1"/>
</dbReference>
<evidence type="ECO:0000259" key="5">
    <source>
        <dbReference type="PROSITE" id="PS50075"/>
    </source>
</evidence>
<dbReference type="FunFam" id="3.30.300.30:FF:000010">
    <property type="entry name" value="Enterobactin synthetase component F"/>
    <property type="match status" value="1"/>
</dbReference>
<dbReference type="Gene3D" id="3.30.300.30">
    <property type="match status" value="2"/>
</dbReference>
<dbReference type="GO" id="GO:0009366">
    <property type="term" value="C:enterobactin synthetase complex"/>
    <property type="evidence" value="ECO:0007669"/>
    <property type="project" value="TreeGrafter"/>
</dbReference>
<dbReference type="InterPro" id="IPR000873">
    <property type="entry name" value="AMP-dep_synth/lig_dom"/>
</dbReference>
<dbReference type="Gene3D" id="1.10.1200.10">
    <property type="entry name" value="ACP-like"/>
    <property type="match status" value="2"/>
</dbReference>
<proteinExistence type="inferred from homology"/>
<dbReference type="InterPro" id="IPR023213">
    <property type="entry name" value="CAT-like_dom_sf"/>
</dbReference>
<dbReference type="NCBIfam" id="NF003417">
    <property type="entry name" value="PRK04813.1"/>
    <property type="match status" value="2"/>
</dbReference>
<evidence type="ECO:0000313" key="7">
    <source>
        <dbReference type="Proteomes" id="UP000503088"/>
    </source>
</evidence>
<dbReference type="SUPFAM" id="SSF47336">
    <property type="entry name" value="ACP-like"/>
    <property type="match status" value="2"/>
</dbReference>
<dbReference type="InterPro" id="IPR010071">
    <property type="entry name" value="AA_adenyl_dom"/>
</dbReference>
<dbReference type="Pfam" id="PF00550">
    <property type="entry name" value="PP-binding"/>
    <property type="match status" value="2"/>
</dbReference>
<organism evidence="6 7">
    <name type="scientific">Kroppenstedtia pulmonis</name>
    <dbReference type="NCBI Taxonomy" id="1380685"/>
    <lineage>
        <taxon>Bacteria</taxon>
        <taxon>Bacillati</taxon>
        <taxon>Bacillota</taxon>
        <taxon>Bacilli</taxon>
        <taxon>Bacillales</taxon>
        <taxon>Thermoactinomycetaceae</taxon>
        <taxon>Kroppenstedtia</taxon>
    </lineage>
</organism>
<dbReference type="FunFam" id="3.40.50.12780:FF:000012">
    <property type="entry name" value="Non-ribosomal peptide synthetase"/>
    <property type="match status" value="1"/>
</dbReference>
<evidence type="ECO:0000256" key="1">
    <source>
        <dbReference type="ARBA" id="ARBA00001957"/>
    </source>
</evidence>
<dbReference type="PANTHER" id="PTHR45527:SF1">
    <property type="entry name" value="FATTY ACID SYNTHASE"/>
    <property type="match status" value="1"/>
</dbReference>
<dbReference type="Proteomes" id="UP000503088">
    <property type="component" value="Chromosome"/>
</dbReference>
<comment type="similarity">
    <text evidence="2">Belongs to the ATP-dependent AMP-binding enzyme family.</text>
</comment>
<evidence type="ECO:0000256" key="2">
    <source>
        <dbReference type="ARBA" id="ARBA00006432"/>
    </source>
</evidence>
<reference evidence="6 7" key="1">
    <citation type="submission" date="2020-01" db="EMBL/GenBank/DDBJ databases">
        <authorList>
            <person name="Gulvik C.A."/>
            <person name="Batra D.G."/>
        </authorList>
    </citation>
    <scope>NUCLEOTIDE SEQUENCE [LARGE SCALE GENOMIC DNA]</scope>
    <source>
        <strain evidence="6 7">W9323</strain>
    </source>
</reference>
<dbReference type="Gene3D" id="3.40.50.980">
    <property type="match status" value="4"/>
</dbReference>
<dbReference type="GO" id="GO:0009239">
    <property type="term" value="P:enterobactin biosynthetic process"/>
    <property type="evidence" value="ECO:0007669"/>
    <property type="project" value="TreeGrafter"/>
</dbReference>